<dbReference type="HOGENOM" id="CLU_1809299_0_0_1"/>
<protein>
    <submittedName>
        <fullName evidence="2">Uncharacterized protein</fullName>
    </submittedName>
</protein>
<feature type="coiled-coil region" evidence="1">
    <location>
        <begin position="1"/>
        <end position="49"/>
    </location>
</feature>
<sequence length="144" mass="16275">MEEMESKLLEAVKELTEKAAAVDLIQEKLGKIDDKLEQQTDRLDRMQIKVEMSMASLGHVHQEQAMTGSVDDYKSAFDQLLYHIRLYDHTEISESWLVSHFVLGLQEAIRVHVQALVPAIVIAAYHLAVAKESAMEEVADGKKK</sequence>
<proteinExistence type="predicted"/>
<reference evidence="2" key="3">
    <citation type="submission" date="2015-04" db="UniProtKB">
        <authorList>
            <consortium name="EnsemblPlants"/>
        </authorList>
    </citation>
    <scope>IDENTIFICATION</scope>
</reference>
<reference evidence="3" key="2">
    <citation type="submission" date="2013-12" db="EMBL/GenBank/DDBJ databases">
        <authorList>
            <person name="Yu Y."/>
            <person name="Lee S."/>
            <person name="de Baynast K."/>
            <person name="Wissotski M."/>
            <person name="Liu L."/>
            <person name="Talag J."/>
            <person name="Goicoechea J."/>
            <person name="Angelova A."/>
            <person name="Jetty R."/>
            <person name="Kudrna D."/>
            <person name="Golser W."/>
            <person name="Rivera L."/>
            <person name="Zhang J."/>
            <person name="Wing R."/>
        </authorList>
    </citation>
    <scope>NUCLEOTIDE SEQUENCE</scope>
</reference>
<evidence type="ECO:0000313" key="3">
    <source>
        <dbReference type="Proteomes" id="UP000032180"/>
    </source>
</evidence>
<dbReference type="STRING" id="77586.A0A0D9VEA8"/>
<keyword evidence="1" id="KW-0175">Coiled coil</keyword>
<name>A0A0D9VEA8_9ORYZ</name>
<dbReference type="AlphaFoldDB" id="A0A0D9VEA8"/>
<accession>A0A0D9VEA8</accession>
<reference evidence="2 3" key="1">
    <citation type="submission" date="2012-08" db="EMBL/GenBank/DDBJ databases">
        <title>Oryza genome evolution.</title>
        <authorList>
            <person name="Wing R.A."/>
        </authorList>
    </citation>
    <scope>NUCLEOTIDE SEQUENCE</scope>
</reference>
<evidence type="ECO:0000256" key="1">
    <source>
        <dbReference type="SAM" id="Coils"/>
    </source>
</evidence>
<dbReference type="Proteomes" id="UP000032180">
    <property type="component" value="Chromosome 2"/>
</dbReference>
<dbReference type="Gramene" id="LPERR02G09010.1">
    <property type="protein sequence ID" value="LPERR02G09010.1"/>
    <property type="gene ID" value="LPERR02G09010"/>
</dbReference>
<keyword evidence="3" id="KW-1185">Reference proteome</keyword>
<organism evidence="2 3">
    <name type="scientific">Leersia perrieri</name>
    <dbReference type="NCBI Taxonomy" id="77586"/>
    <lineage>
        <taxon>Eukaryota</taxon>
        <taxon>Viridiplantae</taxon>
        <taxon>Streptophyta</taxon>
        <taxon>Embryophyta</taxon>
        <taxon>Tracheophyta</taxon>
        <taxon>Spermatophyta</taxon>
        <taxon>Magnoliopsida</taxon>
        <taxon>Liliopsida</taxon>
        <taxon>Poales</taxon>
        <taxon>Poaceae</taxon>
        <taxon>BOP clade</taxon>
        <taxon>Oryzoideae</taxon>
        <taxon>Oryzeae</taxon>
        <taxon>Oryzinae</taxon>
        <taxon>Leersia</taxon>
    </lineage>
</organism>
<dbReference type="EnsemblPlants" id="LPERR02G09010.1">
    <property type="protein sequence ID" value="LPERR02G09010.1"/>
    <property type="gene ID" value="LPERR02G09010"/>
</dbReference>
<evidence type="ECO:0000313" key="2">
    <source>
        <dbReference type="EnsemblPlants" id="LPERR02G09010.1"/>
    </source>
</evidence>